<dbReference type="EMBL" id="LWCA01002199">
    <property type="protein sequence ID" value="OAF64035.1"/>
    <property type="molecule type" value="Genomic_DNA"/>
</dbReference>
<dbReference type="Gene3D" id="2.20.25.240">
    <property type="match status" value="1"/>
</dbReference>
<proteinExistence type="predicted"/>
<evidence type="ECO:0000313" key="2">
    <source>
        <dbReference type="Proteomes" id="UP000078046"/>
    </source>
</evidence>
<protein>
    <submittedName>
        <fullName evidence="1">Uncharacterized protein</fullName>
    </submittedName>
</protein>
<sequence length="245" mass="28578">ICGAVNTDGIRIMKYYDKREVLMISTFHGMNYDLIKRKWRNGKEISKPCLNKILKLQKGTPIFALNSYLFTIKREKNDCIHWRCKVRSCRSHALTNINLDCLNDSFLKEITDPLEISKLKNKNDMKRKSIKAVTESPLSIVTDIMSGDPKSIAHPDFAIYEKLKISKRKEQFYRYGPGNYCSLPIYENIAMFFTNSMISILHNEKVCSIDGTFYVIHKPHYQLYNISIIKNHHVVPVMYCLLKNK</sequence>
<accession>A0A177APV9</accession>
<comment type="caution">
    <text evidence="1">The sequence shown here is derived from an EMBL/GenBank/DDBJ whole genome shotgun (WGS) entry which is preliminary data.</text>
</comment>
<dbReference type="Proteomes" id="UP000078046">
    <property type="component" value="Unassembled WGS sequence"/>
</dbReference>
<evidence type="ECO:0000313" key="1">
    <source>
        <dbReference type="EMBL" id="OAF64035.1"/>
    </source>
</evidence>
<feature type="non-terminal residue" evidence="1">
    <location>
        <position position="1"/>
    </location>
</feature>
<dbReference type="AlphaFoldDB" id="A0A177APV9"/>
<keyword evidence="2" id="KW-1185">Reference proteome</keyword>
<name>A0A177APV9_9BILA</name>
<reference evidence="1 2" key="1">
    <citation type="submission" date="2016-04" db="EMBL/GenBank/DDBJ databases">
        <title>The genome of Intoshia linei affirms orthonectids as highly simplified spiralians.</title>
        <authorList>
            <person name="Mikhailov K.V."/>
            <person name="Slusarev G.S."/>
            <person name="Nikitin M.A."/>
            <person name="Logacheva M.D."/>
            <person name="Penin A."/>
            <person name="Aleoshin V."/>
            <person name="Panchin Y.V."/>
        </authorList>
    </citation>
    <scope>NUCLEOTIDE SEQUENCE [LARGE SCALE GENOMIC DNA]</scope>
    <source>
        <strain evidence="1">Intl2013</strain>
        <tissue evidence="1">Whole animal</tissue>
    </source>
</reference>
<gene>
    <name evidence="1" type="ORF">A3Q56_08262</name>
</gene>
<dbReference type="OrthoDB" id="6159815at2759"/>
<organism evidence="1 2">
    <name type="scientific">Intoshia linei</name>
    <dbReference type="NCBI Taxonomy" id="1819745"/>
    <lineage>
        <taxon>Eukaryota</taxon>
        <taxon>Metazoa</taxon>
        <taxon>Spiralia</taxon>
        <taxon>Lophotrochozoa</taxon>
        <taxon>Mesozoa</taxon>
        <taxon>Orthonectida</taxon>
        <taxon>Rhopaluridae</taxon>
        <taxon>Intoshia</taxon>
    </lineage>
</organism>